<evidence type="ECO:0000313" key="1">
    <source>
        <dbReference type="EMBL" id="ALD66066.1"/>
    </source>
</evidence>
<accession>A0A0M4JHW7</accession>
<dbReference type="KEGG" id="scj:SCANT_v1c01560"/>
<evidence type="ECO:0000313" key="2">
    <source>
        <dbReference type="Proteomes" id="UP000063919"/>
    </source>
</evidence>
<organism evidence="1 2">
    <name type="scientific">Spiroplasma cantharicola</name>
    <dbReference type="NCBI Taxonomy" id="362837"/>
    <lineage>
        <taxon>Bacteria</taxon>
        <taxon>Bacillati</taxon>
        <taxon>Mycoplasmatota</taxon>
        <taxon>Mollicutes</taxon>
        <taxon>Entomoplasmatales</taxon>
        <taxon>Spiroplasmataceae</taxon>
        <taxon>Spiroplasma</taxon>
    </lineage>
</organism>
<dbReference type="AlphaFoldDB" id="A0A0M4JHW7"/>
<name>A0A0M4JHW7_9MOLU</name>
<dbReference type="Proteomes" id="UP000063919">
    <property type="component" value="Chromosome"/>
</dbReference>
<sequence length="184" mass="21846">MKKLLLAFCSISLTAIPSLNIISCTPEIEDEDYFIPTEQPKNIEEIETNFKLAVDKNEDFLVQAYKEWAEHKIKIDWDNLKKDEQDIERIKFNHNSMESQKSTIYIFWMSVYEYKIYQFDKNYKKELVTNNGVKETLRAQDKKIFNHSLSLALKNEFSNDKTKEHIKKMYDWGIQENPNASTSK</sequence>
<proteinExistence type="predicted"/>
<keyword evidence="2" id="KW-1185">Reference proteome</keyword>
<protein>
    <submittedName>
        <fullName evidence="1">Uncharacterized protein</fullName>
    </submittedName>
</protein>
<dbReference type="RefSeq" id="WP_053945840.1">
    <property type="nucleotide sequence ID" value="NZ_CP012622.1"/>
</dbReference>
<dbReference type="OrthoDB" id="390649at2"/>
<dbReference type="PATRIC" id="fig|362837.3.peg.157"/>
<gene>
    <name evidence="1" type="ORF">SCANT_v1c01560</name>
</gene>
<dbReference type="EMBL" id="CP012622">
    <property type="protein sequence ID" value="ALD66066.1"/>
    <property type="molecule type" value="Genomic_DNA"/>
</dbReference>
<reference evidence="1 2" key="1">
    <citation type="journal article" date="2015" name="Genome Announc.">
        <title>Complete Genome Sequence of Spiroplasma cantharicola CC-1T (DSM 21588), a Bacterium Isolated from Soldier Beetle (Cantharis carolinus).</title>
        <authorList>
            <person name="Lo W.S."/>
            <person name="Liu P.Y."/>
            <person name="Kuo C.H."/>
        </authorList>
    </citation>
    <scope>NUCLEOTIDE SEQUENCE [LARGE SCALE GENOMIC DNA]</scope>
    <source>
        <strain evidence="1 2">CC-1</strain>
    </source>
</reference>